<reference evidence="4" key="3">
    <citation type="submission" date="2025-09" db="UniProtKB">
        <authorList>
            <consortium name="Ensembl"/>
        </authorList>
    </citation>
    <scope>IDENTIFICATION</scope>
</reference>
<accession>A0A8C5FYM9</accession>
<dbReference type="GO" id="GO:0031023">
    <property type="term" value="P:microtubule organizing center organization"/>
    <property type="evidence" value="ECO:0007669"/>
    <property type="project" value="TreeGrafter"/>
</dbReference>
<dbReference type="OrthoDB" id="76173at2759"/>
<dbReference type="GO" id="GO:0007052">
    <property type="term" value="P:mitotic spindle organization"/>
    <property type="evidence" value="ECO:0007669"/>
    <property type="project" value="TreeGrafter"/>
</dbReference>
<dbReference type="PANTHER" id="PTHR15128">
    <property type="entry name" value="TAL1 SCL INTERRUPTING LOCUS"/>
    <property type="match status" value="1"/>
</dbReference>
<evidence type="ECO:0000313" key="4">
    <source>
        <dbReference type="Ensembl" id="ENSGWIP00000001832.1"/>
    </source>
</evidence>
<feature type="region of interest" description="Disordered" evidence="1">
    <location>
        <begin position="490"/>
        <end position="525"/>
    </location>
</feature>
<dbReference type="InterPro" id="IPR057731">
    <property type="entry name" value="STIL_N"/>
</dbReference>
<gene>
    <name evidence="4" type="primary">stil</name>
</gene>
<feature type="compositionally biased region" description="Pro residues" evidence="1">
    <location>
        <begin position="490"/>
        <end position="505"/>
    </location>
</feature>
<evidence type="ECO:0000259" key="3">
    <source>
        <dbReference type="Pfam" id="PF25775"/>
    </source>
</evidence>
<dbReference type="PANTHER" id="PTHR15128:SF0">
    <property type="entry name" value="SCL-INTERRUPTING LOCUS PROTEIN"/>
    <property type="match status" value="1"/>
</dbReference>
<feature type="domain" description="STIL N-terminal" evidence="2">
    <location>
        <begin position="45"/>
        <end position="379"/>
    </location>
</feature>
<feature type="region of interest" description="Disordered" evidence="1">
    <location>
        <begin position="669"/>
        <end position="708"/>
    </location>
</feature>
<feature type="compositionally biased region" description="Basic and acidic residues" evidence="1">
    <location>
        <begin position="669"/>
        <end position="690"/>
    </location>
</feature>
<dbReference type="CTD" id="6491"/>
<dbReference type="InterPro" id="IPR058559">
    <property type="entry name" value="PRM_STIL"/>
</dbReference>
<dbReference type="Proteomes" id="UP000694680">
    <property type="component" value="Chromosome 4"/>
</dbReference>
<protein>
    <recommendedName>
        <fullName evidence="6">SCL-interrupting locus protein</fullName>
    </recommendedName>
</protein>
<dbReference type="GO" id="GO:0007224">
    <property type="term" value="P:smoothened signaling pathway"/>
    <property type="evidence" value="ECO:0007669"/>
    <property type="project" value="TreeGrafter"/>
</dbReference>
<feature type="domain" description="STIL coiled coil region" evidence="3">
    <location>
        <begin position="545"/>
        <end position="573"/>
    </location>
</feature>
<dbReference type="Pfam" id="PF15253">
    <property type="entry name" value="STIL_N"/>
    <property type="match status" value="1"/>
</dbReference>
<feature type="region of interest" description="Disordered" evidence="1">
    <location>
        <begin position="604"/>
        <end position="647"/>
    </location>
</feature>
<dbReference type="AlphaFoldDB" id="A0A8C5FYM9"/>
<organism evidence="4 5">
    <name type="scientific">Gouania willdenowi</name>
    <name type="common">Blunt-snouted clingfish</name>
    <name type="synonym">Lepadogaster willdenowi</name>
    <dbReference type="NCBI Taxonomy" id="441366"/>
    <lineage>
        <taxon>Eukaryota</taxon>
        <taxon>Metazoa</taxon>
        <taxon>Chordata</taxon>
        <taxon>Craniata</taxon>
        <taxon>Vertebrata</taxon>
        <taxon>Euteleostomi</taxon>
        <taxon>Actinopterygii</taxon>
        <taxon>Neopterygii</taxon>
        <taxon>Teleostei</taxon>
        <taxon>Neoteleostei</taxon>
        <taxon>Acanthomorphata</taxon>
        <taxon>Ovalentaria</taxon>
        <taxon>Blenniimorphae</taxon>
        <taxon>Blenniiformes</taxon>
        <taxon>Gobiesocoidei</taxon>
        <taxon>Gobiesocidae</taxon>
        <taxon>Gobiesocinae</taxon>
        <taxon>Gouania</taxon>
    </lineage>
</organism>
<reference evidence="4" key="2">
    <citation type="submission" date="2025-08" db="UniProtKB">
        <authorList>
            <consortium name="Ensembl"/>
        </authorList>
    </citation>
    <scope>IDENTIFICATION</scope>
</reference>
<feature type="compositionally biased region" description="Low complexity" evidence="1">
    <location>
        <begin position="611"/>
        <end position="634"/>
    </location>
</feature>
<dbReference type="RefSeq" id="XP_028300380.1">
    <property type="nucleotide sequence ID" value="XM_028444579.1"/>
</dbReference>
<feature type="compositionally biased region" description="Low complexity" evidence="1">
    <location>
        <begin position="455"/>
        <end position="471"/>
    </location>
</feature>
<dbReference type="GO" id="GO:0071539">
    <property type="term" value="P:protein localization to centrosome"/>
    <property type="evidence" value="ECO:0007669"/>
    <property type="project" value="TreeGrafter"/>
</dbReference>
<evidence type="ECO:0000313" key="5">
    <source>
        <dbReference type="Proteomes" id="UP000694680"/>
    </source>
</evidence>
<feature type="region of interest" description="Disordered" evidence="1">
    <location>
        <begin position="385"/>
        <end position="417"/>
    </location>
</feature>
<dbReference type="GO" id="GO:0005815">
    <property type="term" value="C:microtubule organizing center"/>
    <property type="evidence" value="ECO:0007669"/>
    <property type="project" value="TreeGrafter"/>
</dbReference>
<evidence type="ECO:0000259" key="2">
    <source>
        <dbReference type="Pfam" id="PF15253"/>
    </source>
</evidence>
<dbReference type="Ensembl" id="ENSGWIT00000001973.1">
    <property type="protein sequence ID" value="ENSGWIP00000001832.1"/>
    <property type="gene ID" value="ENSGWIG00000001032.1"/>
</dbReference>
<proteinExistence type="predicted"/>
<feature type="region of interest" description="Disordered" evidence="1">
    <location>
        <begin position="433"/>
        <end position="473"/>
    </location>
</feature>
<dbReference type="InterPro" id="IPR057655">
    <property type="entry name" value="STIL_CC"/>
</dbReference>
<evidence type="ECO:0008006" key="6">
    <source>
        <dbReference type="Google" id="ProtNLM"/>
    </source>
</evidence>
<reference evidence="4" key="1">
    <citation type="submission" date="2020-06" db="EMBL/GenBank/DDBJ databases">
        <authorList>
            <consortium name="Wellcome Sanger Institute Data Sharing"/>
        </authorList>
    </citation>
    <scope>NUCLEOTIDE SEQUENCE [LARGE SCALE GENOMIC DNA]</scope>
</reference>
<name>A0A8C5FYM9_GOUWI</name>
<dbReference type="GeneID" id="114462025"/>
<sequence>MSCPVNLQALPSRVLEEVFTSANIRGRVAVNSLTPLTFPKSRCALWEGSPVGERLHLQFGNLKLVLSEKALHLALRHARQVKKPRLLCFLLGSLSIDSGEQSVTLTLDRFDPGRDQPGASGRVPTATLPGDVLVPCLFSTEGTEQYGAVQSEADIHQCLKALHQTLSNRHPLDLSQLIKIKGHVWCSQRLDAAEFSLGWSAVCPSNAVQAHPIHPLPIIPTALLRSLTDVVRPLHAAGRHRGFVTMDQSRKLLLLLESDPKACSLPLVGLWVSGVTHISNPQVWAWCLRFLFGSTLQDRVFSESGSFLLVLFSSTHRRPQFFQCQIQSPQLDFQLLSSSQCVTLFQGALVDGGTLQCDLRAEGPSGQMDVFRDALMSFSREAGLSVSDQDSGVEDEDLSPRPSPSPHLPPHQARRVQPSVPELSLLIDSSCSTNQAAGHAHSPPVGEKKVPPPSSSSSELRAPPLHSTPNSNLPPPSCCCCCPPITPSSPHHTPPSKPHTSPPPSSNQLSAPPKASPPPSSWSVDSTCCPTARRCEPSGAEVLPSEAYRLLLLQDQQLRLLQAQVQTLLETQKKLQTDNQTSRRTACVSTAMGASLLWAEPQEVQAPPPVSHKLPSSSSSSSSSSLSSSRDTSGPSPPSSPLLSVSMCRPADEPQDFYQNLMTQLTSRLQKENEGEESEMKGEESGRKDLSPCSSPRKKPRPPAETPVLGATVRWLQPLGVDMDPNRKGTAQSASAAAILARLSLSESSANANASVDQSLEANTFMLKHFNDVTVSQLGGSAPSHDSLPSATNMSLATRKYCTRYSLIQEEKEASYSPLTNALNTKPLPQSQLIRELRPKMRLLAADKENREPGRRRNPEGSVGNILDLSRLRQLPKLF</sequence>
<dbReference type="Pfam" id="PF25775">
    <property type="entry name" value="CC_STIL"/>
    <property type="match status" value="1"/>
</dbReference>
<dbReference type="Pfam" id="PF26399">
    <property type="entry name" value="PRM_STIL"/>
    <property type="match status" value="1"/>
</dbReference>
<keyword evidence="5" id="KW-1185">Reference proteome</keyword>
<evidence type="ECO:0000256" key="1">
    <source>
        <dbReference type="SAM" id="MobiDB-lite"/>
    </source>
</evidence>
<dbReference type="InterPro" id="IPR026123">
    <property type="entry name" value="STIL"/>
</dbReference>